<sequence>MPELFRLSPDISAAVIGALVGAFFSLLTTLFVGWLRRPKALWMLNCEYVSQKFPPVLMPDMNPQDRVMAVQGTLENCGDGVAHDVRVMDLRHVVHTRVARLEPGQGIDFAVEMKFQEFNHRNLLVFYREPPVRIRKVKLTRFRFLKMATGRVLVGR</sequence>
<accession>A0A9X2KLD0</accession>
<evidence type="ECO:0000313" key="2">
    <source>
        <dbReference type="EMBL" id="MCP3426011.1"/>
    </source>
</evidence>
<protein>
    <submittedName>
        <fullName evidence="2">Uncharacterized protein</fullName>
    </submittedName>
</protein>
<organism evidence="2 3">
    <name type="scientific">Rothia santali</name>
    <dbReference type="NCBI Taxonomy" id="2949643"/>
    <lineage>
        <taxon>Bacteria</taxon>
        <taxon>Bacillati</taxon>
        <taxon>Actinomycetota</taxon>
        <taxon>Actinomycetes</taxon>
        <taxon>Micrococcales</taxon>
        <taxon>Micrococcaceae</taxon>
        <taxon>Rothia</taxon>
    </lineage>
</organism>
<keyword evidence="1" id="KW-1133">Transmembrane helix</keyword>
<gene>
    <name evidence="2" type="ORF">NBM05_08350</name>
</gene>
<reference evidence="2" key="1">
    <citation type="submission" date="2022-06" db="EMBL/GenBank/DDBJ databases">
        <title>Rothia sp. isolated from sandalwood seedling.</title>
        <authorList>
            <person name="Tuikhar N."/>
            <person name="Kirdat K."/>
            <person name="Thorat V."/>
            <person name="Swetha P."/>
            <person name="Padma S."/>
            <person name="Sundararaj R."/>
            <person name="Yadav A."/>
        </authorList>
    </citation>
    <scope>NUCLEOTIDE SEQUENCE</scope>
    <source>
        <strain evidence="2">AR01</strain>
    </source>
</reference>
<feature type="transmembrane region" description="Helical" evidence="1">
    <location>
        <begin position="12"/>
        <end position="35"/>
    </location>
</feature>
<evidence type="ECO:0000256" key="1">
    <source>
        <dbReference type="SAM" id="Phobius"/>
    </source>
</evidence>
<dbReference type="AlphaFoldDB" id="A0A9X2KLD0"/>
<name>A0A9X2KLD0_9MICC</name>
<dbReference type="EMBL" id="JANAFB010000017">
    <property type="protein sequence ID" value="MCP3426011.1"/>
    <property type="molecule type" value="Genomic_DNA"/>
</dbReference>
<dbReference type="RefSeq" id="WP_254166489.1">
    <property type="nucleotide sequence ID" value="NZ_JANAFB010000017.1"/>
</dbReference>
<keyword evidence="3" id="KW-1185">Reference proteome</keyword>
<dbReference type="Proteomes" id="UP001139502">
    <property type="component" value="Unassembled WGS sequence"/>
</dbReference>
<comment type="caution">
    <text evidence="2">The sequence shown here is derived from an EMBL/GenBank/DDBJ whole genome shotgun (WGS) entry which is preliminary data.</text>
</comment>
<evidence type="ECO:0000313" key="3">
    <source>
        <dbReference type="Proteomes" id="UP001139502"/>
    </source>
</evidence>
<keyword evidence="1" id="KW-0472">Membrane</keyword>
<keyword evidence="1" id="KW-0812">Transmembrane</keyword>
<proteinExistence type="predicted"/>